<evidence type="ECO:0000256" key="3">
    <source>
        <dbReference type="ARBA" id="ARBA00022741"/>
    </source>
</evidence>
<evidence type="ECO:0000256" key="4">
    <source>
        <dbReference type="ARBA" id="ARBA00022801"/>
    </source>
</evidence>
<dbReference type="SMART" id="SM00962">
    <property type="entry name" value="SRP54"/>
    <property type="match status" value="1"/>
</dbReference>
<feature type="compositionally biased region" description="Low complexity" evidence="10">
    <location>
        <begin position="28"/>
        <end position="98"/>
    </location>
</feature>
<dbReference type="Proteomes" id="UP001055911">
    <property type="component" value="Chromosome"/>
</dbReference>
<keyword evidence="5 9" id="KW-0342">GTP-binding</keyword>
<evidence type="ECO:0000256" key="1">
    <source>
        <dbReference type="ARBA" id="ARBA00022475"/>
    </source>
</evidence>
<dbReference type="SUPFAM" id="SSF52540">
    <property type="entry name" value="P-loop containing nucleoside triphosphate hydrolases"/>
    <property type="match status" value="1"/>
</dbReference>
<dbReference type="HAMAP" id="MF_00920">
    <property type="entry name" value="FtsY"/>
    <property type="match status" value="1"/>
</dbReference>
<dbReference type="AlphaFoldDB" id="A0A9Q8ZTY9"/>
<dbReference type="GO" id="GO:0005047">
    <property type="term" value="F:signal recognition particle binding"/>
    <property type="evidence" value="ECO:0007669"/>
    <property type="project" value="TreeGrafter"/>
</dbReference>
<dbReference type="InterPro" id="IPR036225">
    <property type="entry name" value="SRP/SRP_N"/>
</dbReference>
<proteinExistence type="inferred from homology"/>
<dbReference type="EC" id="3.6.5.4" evidence="9"/>
<dbReference type="EMBL" id="CP097119">
    <property type="protein sequence ID" value="USS89683.1"/>
    <property type="molecule type" value="Genomic_DNA"/>
</dbReference>
<keyword evidence="6 9" id="KW-0472">Membrane</keyword>
<feature type="binding site" evidence="9">
    <location>
        <begin position="324"/>
        <end position="328"/>
    </location>
    <ligand>
        <name>GTP</name>
        <dbReference type="ChEBI" id="CHEBI:37565"/>
    </ligand>
</feature>
<evidence type="ECO:0000256" key="7">
    <source>
        <dbReference type="ARBA" id="ARBA00023170"/>
    </source>
</evidence>
<dbReference type="InterPro" id="IPR004390">
    <property type="entry name" value="SR_rcpt_FtsY"/>
</dbReference>
<feature type="region of interest" description="Disordered" evidence="10">
    <location>
        <begin position="1"/>
        <end position="145"/>
    </location>
</feature>
<organism evidence="12 13">
    <name type="scientific">Fructilactobacillus cliffordii</name>
    <dbReference type="NCBI Taxonomy" id="2940299"/>
    <lineage>
        <taxon>Bacteria</taxon>
        <taxon>Bacillati</taxon>
        <taxon>Bacillota</taxon>
        <taxon>Bacilli</taxon>
        <taxon>Lactobacillales</taxon>
        <taxon>Lactobacillaceae</taxon>
        <taxon>Fructilactobacillus</taxon>
    </lineage>
</organism>
<keyword evidence="2 9" id="KW-0963">Cytoplasm</keyword>
<evidence type="ECO:0000256" key="10">
    <source>
        <dbReference type="SAM" id="MobiDB-lite"/>
    </source>
</evidence>
<dbReference type="InterPro" id="IPR013822">
    <property type="entry name" value="Signal_recog_particl_SRP54_hlx"/>
</dbReference>
<comment type="function">
    <text evidence="9">Involved in targeting and insertion of nascent membrane proteins into the cytoplasmic membrane. Acts as a receptor for the complex formed by the signal recognition particle (SRP) and the ribosome-nascent chain (RNC).</text>
</comment>
<dbReference type="Gene3D" id="1.20.120.140">
    <property type="entry name" value="Signal recognition particle SRP54, nucleotide-binding domain"/>
    <property type="match status" value="1"/>
</dbReference>
<dbReference type="GO" id="GO:0005525">
    <property type="term" value="F:GTP binding"/>
    <property type="evidence" value="ECO:0007669"/>
    <property type="project" value="UniProtKB-UniRule"/>
</dbReference>
<dbReference type="InterPro" id="IPR042101">
    <property type="entry name" value="SRP54_N_sf"/>
</dbReference>
<dbReference type="PROSITE" id="PS00300">
    <property type="entry name" value="SRP54"/>
    <property type="match status" value="1"/>
</dbReference>
<feature type="binding site" evidence="9">
    <location>
        <begin position="242"/>
        <end position="249"/>
    </location>
    <ligand>
        <name>GTP</name>
        <dbReference type="ChEBI" id="CHEBI:37565"/>
    </ligand>
</feature>
<evidence type="ECO:0000313" key="12">
    <source>
        <dbReference type="EMBL" id="USS89683.1"/>
    </source>
</evidence>
<dbReference type="InterPro" id="IPR003593">
    <property type="entry name" value="AAA+_ATPase"/>
</dbReference>
<dbReference type="GO" id="GO:0005737">
    <property type="term" value="C:cytoplasm"/>
    <property type="evidence" value="ECO:0007669"/>
    <property type="project" value="UniProtKB-SubCell"/>
</dbReference>
<evidence type="ECO:0000256" key="5">
    <source>
        <dbReference type="ARBA" id="ARBA00023134"/>
    </source>
</evidence>
<keyword evidence="13" id="KW-1185">Reference proteome</keyword>
<dbReference type="SUPFAM" id="SSF47364">
    <property type="entry name" value="Domain of the SRP/SRP receptor G-proteins"/>
    <property type="match status" value="1"/>
</dbReference>
<evidence type="ECO:0000256" key="8">
    <source>
        <dbReference type="ARBA" id="ARBA00048027"/>
    </source>
</evidence>
<dbReference type="GO" id="GO:0003924">
    <property type="term" value="F:GTPase activity"/>
    <property type="evidence" value="ECO:0007669"/>
    <property type="project" value="UniProtKB-UniRule"/>
</dbReference>
<dbReference type="InterPro" id="IPR027417">
    <property type="entry name" value="P-loop_NTPase"/>
</dbReference>
<keyword evidence="4 9" id="KW-0378">Hydrolase</keyword>
<sequence>MGLFDIFKRKNQNEREQSEQVDGSELISAEQSQAAESDAAQSEITSAVSTEQSTASTETAIASASESVSSQANEASTAMESEATTAESTTVAETATSAEKFESESAITATDEVATSNQSEEPEQSEQETMQVAEQKYEHGLSKSRSSFGQSLNRLFANFRSVDEAFFDDLEDTLIQADVGVNTATDISDQLRDAVRLNNIKNRNEVQNFIVQKLVEIYDVPDQQAMELTQNPDGPTVILMIGVNGAGKTTTIGKLANQYRSEGKKVLVAAADTFRAGAIEQLAEWARRDQVDIVQKPEGSDPASVVFDAVKRAKDEDYDILLVDTAGRLQNKVNLMKELEKMNKIIQREIPGAPQEVLLVIDATVGQNALTQAKLFRDVADITGIVLTKLDGTAKGGIVLAIKQDLGIPVKYVGLGEGVNDLQTFNPEEFVYGLFKGLIKE</sequence>
<dbReference type="InterPro" id="IPR000897">
    <property type="entry name" value="SRP54_GTPase_dom"/>
</dbReference>
<comment type="similarity">
    <text evidence="9">Belongs to the GTP-binding SRP family. FtsY subfamily.</text>
</comment>
<feature type="compositionally biased region" description="Basic and acidic residues" evidence="10">
    <location>
        <begin position="1"/>
        <end position="18"/>
    </location>
</feature>
<dbReference type="RefSeq" id="WP_252767232.1">
    <property type="nucleotide sequence ID" value="NZ_CP097119.1"/>
</dbReference>
<keyword evidence="3 9" id="KW-0547">Nucleotide-binding</keyword>
<dbReference type="NCBIfam" id="TIGR00064">
    <property type="entry name" value="ftsY"/>
    <property type="match status" value="1"/>
</dbReference>
<dbReference type="FunFam" id="3.40.50.300:FF:000053">
    <property type="entry name" value="Signal recognition particle receptor FtsY"/>
    <property type="match status" value="1"/>
</dbReference>
<dbReference type="SMART" id="SM00382">
    <property type="entry name" value="AAA"/>
    <property type="match status" value="1"/>
</dbReference>
<comment type="catalytic activity">
    <reaction evidence="8 9">
        <text>GTP + H2O = GDP + phosphate + H(+)</text>
        <dbReference type="Rhea" id="RHEA:19669"/>
        <dbReference type="ChEBI" id="CHEBI:15377"/>
        <dbReference type="ChEBI" id="CHEBI:15378"/>
        <dbReference type="ChEBI" id="CHEBI:37565"/>
        <dbReference type="ChEBI" id="CHEBI:43474"/>
        <dbReference type="ChEBI" id="CHEBI:58189"/>
        <dbReference type="EC" id="3.6.5.4"/>
    </reaction>
</comment>
<keyword evidence="7 9" id="KW-0675">Receptor</keyword>
<dbReference type="PANTHER" id="PTHR43134:SF1">
    <property type="entry name" value="SIGNAL RECOGNITION PARTICLE RECEPTOR SUBUNIT ALPHA"/>
    <property type="match status" value="1"/>
</dbReference>
<evidence type="ECO:0000256" key="2">
    <source>
        <dbReference type="ARBA" id="ARBA00022490"/>
    </source>
</evidence>
<evidence type="ECO:0000256" key="9">
    <source>
        <dbReference type="HAMAP-Rule" id="MF_00920"/>
    </source>
</evidence>
<evidence type="ECO:0000313" key="13">
    <source>
        <dbReference type="Proteomes" id="UP001055911"/>
    </source>
</evidence>
<dbReference type="CDD" id="cd17874">
    <property type="entry name" value="FtsY"/>
    <property type="match status" value="1"/>
</dbReference>
<comment type="subcellular location">
    <subcellularLocation>
        <location evidence="9">Cell membrane</location>
        <topology evidence="9">Peripheral membrane protein</topology>
        <orientation evidence="9">Cytoplasmic side</orientation>
    </subcellularLocation>
    <subcellularLocation>
        <location evidence="9">Cytoplasm</location>
    </subcellularLocation>
</comment>
<feature type="binding site" evidence="9">
    <location>
        <begin position="388"/>
        <end position="391"/>
    </location>
    <ligand>
        <name>GTP</name>
        <dbReference type="ChEBI" id="CHEBI:37565"/>
    </ligand>
</feature>
<feature type="domain" description="SRP54-type proteins GTP-binding" evidence="11">
    <location>
        <begin position="409"/>
        <end position="422"/>
    </location>
</feature>
<protein>
    <recommendedName>
        <fullName evidence="9">Signal recognition particle receptor FtsY</fullName>
        <shortName evidence="9">SRP receptor</shortName>
        <ecNumber evidence="9">3.6.5.4</ecNumber>
    </recommendedName>
</protein>
<name>A0A9Q8ZTY9_9LACO</name>
<evidence type="ECO:0000259" key="11">
    <source>
        <dbReference type="PROSITE" id="PS00300"/>
    </source>
</evidence>
<dbReference type="GO" id="GO:0005886">
    <property type="term" value="C:plasma membrane"/>
    <property type="evidence" value="ECO:0007669"/>
    <property type="project" value="UniProtKB-SubCell"/>
</dbReference>
<dbReference type="Pfam" id="PF02881">
    <property type="entry name" value="SRP54_N"/>
    <property type="match status" value="1"/>
</dbReference>
<evidence type="ECO:0000256" key="6">
    <source>
        <dbReference type="ARBA" id="ARBA00023136"/>
    </source>
</evidence>
<accession>A0A9Q8ZTY9</accession>
<keyword evidence="1 9" id="KW-1003">Cell membrane</keyword>
<dbReference type="PANTHER" id="PTHR43134">
    <property type="entry name" value="SIGNAL RECOGNITION PARTICLE RECEPTOR SUBUNIT ALPHA"/>
    <property type="match status" value="1"/>
</dbReference>
<reference evidence="12" key="1">
    <citation type="submission" date="2022-05" db="EMBL/GenBank/DDBJ databases">
        <authorList>
            <person name="Oliphant S.A."/>
            <person name="Watson-Haigh N.S."/>
            <person name="Sumby K.M."/>
            <person name="Gardner J.M."/>
            <person name="Jiranek V."/>
        </authorList>
    </citation>
    <scope>NUCLEOTIDE SEQUENCE</scope>
    <source>
        <strain evidence="12">KI4_B1</strain>
    </source>
</reference>
<dbReference type="Pfam" id="PF00448">
    <property type="entry name" value="SRP54"/>
    <property type="match status" value="1"/>
</dbReference>
<gene>
    <name evidence="9 12" type="primary">ftsY</name>
    <name evidence="12" type="ORF">M3M40_02540</name>
</gene>
<dbReference type="SMART" id="SM00963">
    <property type="entry name" value="SRP54_N"/>
    <property type="match status" value="1"/>
</dbReference>
<dbReference type="Gene3D" id="3.40.50.300">
    <property type="entry name" value="P-loop containing nucleotide triphosphate hydrolases"/>
    <property type="match status" value="1"/>
</dbReference>
<dbReference type="FunFam" id="1.20.120.140:FF:000002">
    <property type="entry name" value="Signal recognition particle receptor FtsY"/>
    <property type="match status" value="1"/>
</dbReference>
<dbReference type="GO" id="GO:0006614">
    <property type="term" value="P:SRP-dependent cotranslational protein targeting to membrane"/>
    <property type="evidence" value="ECO:0007669"/>
    <property type="project" value="InterPro"/>
</dbReference>
<comment type="subunit">
    <text evidence="9">Part of the signal recognition particle protein translocation system, which is composed of SRP and FtsY.</text>
</comment>